<comment type="caution">
    <text evidence="1">The sequence shown here is derived from an EMBL/GenBank/DDBJ whole genome shotgun (WGS) entry which is preliminary data.</text>
</comment>
<evidence type="ECO:0008006" key="3">
    <source>
        <dbReference type="Google" id="ProtNLM"/>
    </source>
</evidence>
<evidence type="ECO:0000313" key="1">
    <source>
        <dbReference type="EMBL" id="MPC69752.1"/>
    </source>
</evidence>
<organism evidence="1 2">
    <name type="scientific">Portunus trituberculatus</name>
    <name type="common">Swimming crab</name>
    <name type="synonym">Neptunus trituberculatus</name>
    <dbReference type="NCBI Taxonomy" id="210409"/>
    <lineage>
        <taxon>Eukaryota</taxon>
        <taxon>Metazoa</taxon>
        <taxon>Ecdysozoa</taxon>
        <taxon>Arthropoda</taxon>
        <taxon>Crustacea</taxon>
        <taxon>Multicrustacea</taxon>
        <taxon>Malacostraca</taxon>
        <taxon>Eumalacostraca</taxon>
        <taxon>Eucarida</taxon>
        <taxon>Decapoda</taxon>
        <taxon>Pleocyemata</taxon>
        <taxon>Brachyura</taxon>
        <taxon>Eubrachyura</taxon>
        <taxon>Portunoidea</taxon>
        <taxon>Portunidae</taxon>
        <taxon>Portuninae</taxon>
        <taxon>Portunus</taxon>
    </lineage>
</organism>
<keyword evidence="2" id="KW-1185">Reference proteome</keyword>
<proteinExistence type="predicted"/>
<gene>
    <name evidence="1" type="ORF">E2C01_063983</name>
</gene>
<dbReference type="AlphaFoldDB" id="A0A5B7HF39"/>
<dbReference type="PANTHER" id="PTHR34718:SF2">
    <property type="entry name" value="PHD-TYPE DOMAIN-CONTAINING PROTEIN"/>
    <property type="match status" value="1"/>
</dbReference>
<protein>
    <recommendedName>
        <fullName evidence="3">Ubiquitin-like protease family profile domain-containing protein</fullName>
    </recommendedName>
</protein>
<sequence>MSLIFTLQWGKNVEAAQGKQKKEYNSRKKKGGKTYEIVVGLEVLLSNQRNEGRKGGKMDPKWTGPYKILDIDSSQCVALETVKTGKKLKQRVSYIQLRPNLRSPLLDARSSAGLKDQAFSIDLKHVVRVPQGSSKASIPEEDRGSSLSITSDSTPLDACGILPKTNKIGRQWFVKQRIGDDTYEEEQHDVYLAPAHGDPGVAAKGITCTGTWLSDEHVDHAQHMLGKNFPSISGFQSTVVFESTKIKSPKLKFIQILNVYGNHWVTVSNIQCNSINEIKIYDSLKSRQLETCEKFNR</sequence>
<accession>A0A5B7HF39</accession>
<reference evidence="1 2" key="1">
    <citation type="submission" date="2019-05" db="EMBL/GenBank/DDBJ databases">
        <title>Another draft genome of Portunus trituberculatus and its Hox gene families provides insights of decapod evolution.</title>
        <authorList>
            <person name="Jeong J.-H."/>
            <person name="Song I."/>
            <person name="Kim S."/>
            <person name="Choi T."/>
            <person name="Kim D."/>
            <person name="Ryu S."/>
            <person name="Kim W."/>
        </authorList>
    </citation>
    <scope>NUCLEOTIDE SEQUENCE [LARGE SCALE GENOMIC DNA]</scope>
    <source>
        <tissue evidence="1">Muscle</tissue>
    </source>
</reference>
<dbReference type="EMBL" id="VSRR010029930">
    <property type="protein sequence ID" value="MPC69752.1"/>
    <property type="molecule type" value="Genomic_DNA"/>
</dbReference>
<dbReference type="Proteomes" id="UP000324222">
    <property type="component" value="Unassembled WGS sequence"/>
</dbReference>
<dbReference type="PANTHER" id="PTHR34718">
    <property type="entry name" value="PHD-TYPE DOMAIN-CONTAINING PROTEIN"/>
    <property type="match status" value="1"/>
</dbReference>
<evidence type="ECO:0000313" key="2">
    <source>
        <dbReference type="Proteomes" id="UP000324222"/>
    </source>
</evidence>
<name>A0A5B7HF39_PORTR</name>